<dbReference type="PROSITE" id="PS51257">
    <property type="entry name" value="PROKAR_LIPOPROTEIN"/>
    <property type="match status" value="1"/>
</dbReference>
<feature type="chain" id="PRO_5028969598" description="Lipoprotein" evidence="2">
    <location>
        <begin position="19"/>
        <end position="128"/>
    </location>
</feature>
<feature type="coiled-coil region" evidence="1">
    <location>
        <begin position="26"/>
        <end position="53"/>
    </location>
</feature>
<evidence type="ECO:0000256" key="1">
    <source>
        <dbReference type="SAM" id="Coils"/>
    </source>
</evidence>
<evidence type="ECO:0000313" key="3">
    <source>
        <dbReference type="EMBL" id="MPR34308.1"/>
    </source>
</evidence>
<comment type="caution">
    <text evidence="3">The sequence shown here is derived from an EMBL/GenBank/DDBJ whole genome shotgun (WGS) entry which is preliminary data.</text>
</comment>
<dbReference type="AlphaFoldDB" id="A0A7C9FZC6"/>
<evidence type="ECO:0000256" key="2">
    <source>
        <dbReference type="SAM" id="SignalP"/>
    </source>
</evidence>
<organism evidence="3 4">
    <name type="scientific">Salmonirosea aquatica</name>
    <dbReference type="NCBI Taxonomy" id="2654236"/>
    <lineage>
        <taxon>Bacteria</taxon>
        <taxon>Pseudomonadati</taxon>
        <taxon>Bacteroidota</taxon>
        <taxon>Cytophagia</taxon>
        <taxon>Cytophagales</taxon>
        <taxon>Spirosomataceae</taxon>
        <taxon>Salmonirosea</taxon>
    </lineage>
</organism>
<dbReference type="EMBL" id="WHLY01000002">
    <property type="protein sequence ID" value="MPR34308.1"/>
    <property type="molecule type" value="Genomic_DNA"/>
</dbReference>
<gene>
    <name evidence="3" type="ORF">GBK04_13315</name>
</gene>
<reference evidence="3 4" key="1">
    <citation type="submission" date="2019-10" db="EMBL/GenBank/DDBJ databases">
        <title>Draft Genome Sequence of Cytophagaceae sp. SJW1-29.</title>
        <authorList>
            <person name="Choi A."/>
        </authorList>
    </citation>
    <scope>NUCLEOTIDE SEQUENCE [LARGE SCALE GENOMIC DNA]</scope>
    <source>
        <strain evidence="3 4">SJW1-29</strain>
    </source>
</reference>
<accession>A0A7C9FZC6</accession>
<proteinExistence type="predicted"/>
<keyword evidence="4" id="KW-1185">Reference proteome</keyword>
<protein>
    <recommendedName>
        <fullName evidence="5">Lipoprotein</fullName>
    </recommendedName>
</protein>
<evidence type="ECO:0008006" key="5">
    <source>
        <dbReference type="Google" id="ProtNLM"/>
    </source>
</evidence>
<dbReference type="RefSeq" id="WP_152760406.1">
    <property type="nucleotide sequence ID" value="NZ_WHLY01000002.1"/>
</dbReference>
<feature type="signal peptide" evidence="2">
    <location>
        <begin position="1"/>
        <end position="18"/>
    </location>
</feature>
<evidence type="ECO:0000313" key="4">
    <source>
        <dbReference type="Proteomes" id="UP000479293"/>
    </source>
</evidence>
<dbReference type="Proteomes" id="UP000479293">
    <property type="component" value="Unassembled WGS sequence"/>
</dbReference>
<keyword evidence="1" id="KW-0175">Coiled coil</keyword>
<sequence length="128" mass="14803">MKRVQRLLMALAFGFVFAGCDKSKVQEQDVALMADLECQARQLKEERFQAANEFRLRGDSLMKANRTLTEKQKIEEDSLKESLTRRTGELATRLTYVMDSLFDVRYKTVEQREAFDQALAKKVGEICE</sequence>
<keyword evidence="2" id="KW-0732">Signal</keyword>
<name>A0A7C9FZC6_9BACT</name>